<sequence>MARTCSRRRSLTAGRDWSSSSTPTILILQCFSLMMLVHRKRNKPSLKRTYAHHVGFGVRLGQQKIVGNVLHWKCLCAKEGFRPEKGTFVVDPSKKGRNVKLTICGYR</sequence>
<organism evidence="1 2">
    <name type="scientific">Triticum urartu</name>
    <name type="common">Red wild einkorn</name>
    <name type="synonym">Crithodium urartu</name>
    <dbReference type="NCBI Taxonomy" id="4572"/>
    <lineage>
        <taxon>Eukaryota</taxon>
        <taxon>Viridiplantae</taxon>
        <taxon>Streptophyta</taxon>
        <taxon>Embryophyta</taxon>
        <taxon>Tracheophyta</taxon>
        <taxon>Spermatophyta</taxon>
        <taxon>Magnoliopsida</taxon>
        <taxon>Liliopsida</taxon>
        <taxon>Poales</taxon>
        <taxon>Poaceae</taxon>
        <taxon>BOP clade</taxon>
        <taxon>Pooideae</taxon>
        <taxon>Triticodae</taxon>
        <taxon>Triticeae</taxon>
        <taxon>Triticinae</taxon>
        <taxon>Triticum</taxon>
    </lineage>
</organism>
<reference evidence="2" key="1">
    <citation type="journal article" date="2013" name="Nature">
        <title>Draft genome of the wheat A-genome progenitor Triticum urartu.</title>
        <authorList>
            <person name="Ling H.Q."/>
            <person name="Zhao S."/>
            <person name="Liu D."/>
            <person name="Wang J."/>
            <person name="Sun H."/>
            <person name="Zhang C."/>
            <person name="Fan H."/>
            <person name="Li D."/>
            <person name="Dong L."/>
            <person name="Tao Y."/>
            <person name="Gao C."/>
            <person name="Wu H."/>
            <person name="Li Y."/>
            <person name="Cui Y."/>
            <person name="Guo X."/>
            <person name="Zheng S."/>
            <person name="Wang B."/>
            <person name="Yu K."/>
            <person name="Liang Q."/>
            <person name="Yang W."/>
            <person name="Lou X."/>
            <person name="Chen J."/>
            <person name="Feng M."/>
            <person name="Jian J."/>
            <person name="Zhang X."/>
            <person name="Luo G."/>
            <person name="Jiang Y."/>
            <person name="Liu J."/>
            <person name="Wang Z."/>
            <person name="Sha Y."/>
            <person name="Zhang B."/>
            <person name="Wu H."/>
            <person name="Tang D."/>
            <person name="Shen Q."/>
            <person name="Xue P."/>
            <person name="Zou S."/>
            <person name="Wang X."/>
            <person name="Liu X."/>
            <person name="Wang F."/>
            <person name="Yang Y."/>
            <person name="An X."/>
            <person name="Dong Z."/>
            <person name="Zhang K."/>
            <person name="Zhang X."/>
            <person name="Luo M.C."/>
            <person name="Dvorak J."/>
            <person name="Tong Y."/>
            <person name="Wang J."/>
            <person name="Yang H."/>
            <person name="Li Z."/>
            <person name="Wang D."/>
            <person name="Zhang A."/>
            <person name="Wang J."/>
        </authorList>
    </citation>
    <scope>NUCLEOTIDE SEQUENCE</scope>
    <source>
        <strain evidence="2">cv. G1812</strain>
    </source>
</reference>
<keyword evidence="2" id="KW-1185">Reference proteome</keyword>
<reference evidence="1" key="2">
    <citation type="submission" date="2018-03" db="EMBL/GenBank/DDBJ databases">
        <title>The Triticum urartu genome reveals the dynamic nature of wheat genome evolution.</title>
        <authorList>
            <person name="Ling H."/>
            <person name="Ma B."/>
            <person name="Shi X."/>
            <person name="Liu H."/>
            <person name="Dong L."/>
            <person name="Sun H."/>
            <person name="Cao Y."/>
            <person name="Gao Q."/>
            <person name="Zheng S."/>
            <person name="Li Y."/>
            <person name="Yu Y."/>
            <person name="Du H."/>
            <person name="Qi M."/>
            <person name="Li Y."/>
            <person name="Yu H."/>
            <person name="Cui Y."/>
            <person name="Wang N."/>
            <person name="Chen C."/>
            <person name="Wu H."/>
            <person name="Zhao Y."/>
            <person name="Zhang J."/>
            <person name="Li Y."/>
            <person name="Zhou W."/>
            <person name="Zhang B."/>
            <person name="Hu W."/>
            <person name="Eijk M."/>
            <person name="Tang J."/>
            <person name="Witsenboer H."/>
            <person name="Zhao S."/>
            <person name="Li Z."/>
            <person name="Zhang A."/>
            <person name="Wang D."/>
            <person name="Liang C."/>
        </authorList>
    </citation>
    <scope>NUCLEOTIDE SEQUENCE [LARGE SCALE GENOMIC DNA]</scope>
    <source>
        <strain evidence="1">cv. G1812</strain>
    </source>
</reference>
<dbReference type="EnsemblPlants" id="TuG1812G0300004242.01.T03">
    <property type="protein sequence ID" value="TuG1812G0300004242.01.T03"/>
    <property type="gene ID" value="TuG1812G0300004242.01"/>
</dbReference>
<protein>
    <submittedName>
        <fullName evidence="1">Uncharacterized protein</fullName>
    </submittedName>
</protein>
<dbReference type="AlphaFoldDB" id="A0A8R7U0F7"/>
<name>A0A8R7U0F7_TRIUA</name>
<accession>A0A8R7U0F7</accession>
<dbReference type="Proteomes" id="UP000015106">
    <property type="component" value="Chromosome 3"/>
</dbReference>
<evidence type="ECO:0000313" key="2">
    <source>
        <dbReference type="Proteomes" id="UP000015106"/>
    </source>
</evidence>
<reference evidence="1" key="3">
    <citation type="submission" date="2022-06" db="UniProtKB">
        <authorList>
            <consortium name="EnsemblPlants"/>
        </authorList>
    </citation>
    <scope>IDENTIFICATION</scope>
</reference>
<dbReference type="Gramene" id="TuG1812G0300004242.01.T03">
    <property type="protein sequence ID" value="TuG1812G0300004242.01.T03"/>
    <property type="gene ID" value="TuG1812G0300004242.01"/>
</dbReference>
<proteinExistence type="predicted"/>
<evidence type="ECO:0000313" key="1">
    <source>
        <dbReference type="EnsemblPlants" id="TuG1812G0300004242.01.T03"/>
    </source>
</evidence>